<dbReference type="EMBL" id="ASHM01184237">
    <property type="protein sequence ID" value="PNX65749.1"/>
    <property type="molecule type" value="Genomic_DNA"/>
</dbReference>
<reference evidence="2 3" key="1">
    <citation type="journal article" date="2014" name="Am. J. Bot.">
        <title>Genome assembly and annotation for red clover (Trifolium pratense; Fabaceae).</title>
        <authorList>
            <person name="Istvanek J."/>
            <person name="Jaros M."/>
            <person name="Krenek A."/>
            <person name="Repkova J."/>
        </authorList>
    </citation>
    <scope>NUCLEOTIDE SEQUENCE [LARGE SCALE GENOMIC DNA]</scope>
    <source>
        <strain evidence="3">cv. Tatra</strain>
        <tissue evidence="2">Young leaves</tissue>
    </source>
</reference>
<sequence>MGYNKATISTPIEKTFPASAGFLPPHPPTHQGIDTWLKPKPKPPAQTGSMPQHP</sequence>
<organism evidence="2 3">
    <name type="scientific">Trifolium pratense</name>
    <name type="common">Red clover</name>
    <dbReference type="NCBI Taxonomy" id="57577"/>
    <lineage>
        <taxon>Eukaryota</taxon>
        <taxon>Viridiplantae</taxon>
        <taxon>Streptophyta</taxon>
        <taxon>Embryophyta</taxon>
        <taxon>Tracheophyta</taxon>
        <taxon>Spermatophyta</taxon>
        <taxon>Magnoliopsida</taxon>
        <taxon>eudicotyledons</taxon>
        <taxon>Gunneridae</taxon>
        <taxon>Pentapetalae</taxon>
        <taxon>rosids</taxon>
        <taxon>fabids</taxon>
        <taxon>Fabales</taxon>
        <taxon>Fabaceae</taxon>
        <taxon>Papilionoideae</taxon>
        <taxon>50 kb inversion clade</taxon>
        <taxon>NPAAA clade</taxon>
        <taxon>Hologalegina</taxon>
        <taxon>IRL clade</taxon>
        <taxon>Trifolieae</taxon>
        <taxon>Trifolium</taxon>
    </lineage>
</organism>
<gene>
    <name evidence="2" type="ORF">L195_g062753</name>
</gene>
<dbReference type="AlphaFoldDB" id="A0A2K3KHL8"/>
<accession>A0A2K3KHL8</accession>
<comment type="caution">
    <text evidence="2">The sequence shown here is derived from an EMBL/GenBank/DDBJ whole genome shotgun (WGS) entry which is preliminary data.</text>
</comment>
<evidence type="ECO:0000256" key="1">
    <source>
        <dbReference type="SAM" id="MobiDB-lite"/>
    </source>
</evidence>
<dbReference type="Proteomes" id="UP000236291">
    <property type="component" value="Unassembled WGS sequence"/>
</dbReference>
<feature type="non-terminal residue" evidence="2">
    <location>
        <position position="54"/>
    </location>
</feature>
<feature type="region of interest" description="Disordered" evidence="1">
    <location>
        <begin position="16"/>
        <end position="54"/>
    </location>
</feature>
<reference evidence="2 3" key="2">
    <citation type="journal article" date="2017" name="Front. Plant Sci.">
        <title>Gene Classification and Mining of Molecular Markers Useful in Red Clover (Trifolium pratense) Breeding.</title>
        <authorList>
            <person name="Istvanek J."/>
            <person name="Dluhosova J."/>
            <person name="Dluhos P."/>
            <person name="Patkova L."/>
            <person name="Nedelnik J."/>
            <person name="Repkova J."/>
        </authorList>
    </citation>
    <scope>NUCLEOTIDE SEQUENCE [LARGE SCALE GENOMIC DNA]</scope>
    <source>
        <strain evidence="3">cv. Tatra</strain>
        <tissue evidence="2">Young leaves</tissue>
    </source>
</reference>
<name>A0A2K3KHL8_TRIPR</name>
<protein>
    <submittedName>
        <fullName evidence="2">Uncharacterized protein</fullName>
    </submittedName>
</protein>
<evidence type="ECO:0000313" key="2">
    <source>
        <dbReference type="EMBL" id="PNX65749.1"/>
    </source>
</evidence>
<proteinExistence type="predicted"/>
<evidence type="ECO:0000313" key="3">
    <source>
        <dbReference type="Proteomes" id="UP000236291"/>
    </source>
</evidence>